<keyword evidence="4 6" id="KW-0808">Transferase</keyword>
<evidence type="ECO:0000256" key="1">
    <source>
        <dbReference type="ARBA" id="ARBA00004776"/>
    </source>
</evidence>
<dbReference type="EC" id="2.4.-.-" evidence="6"/>
<dbReference type="SUPFAM" id="SSF53448">
    <property type="entry name" value="Nucleotide-diphospho-sugar transferases"/>
    <property type="match status" value="1"/>
</dbReference>
<dbReference type="Pfam" id="PF00535">
    <property type="entry name" value="Glycos_transf_2"/>
    <property type="match status" value="1"/>
</dbReference>
<gene>
    <name evidence="6" type="ORF">QIT00_17380</name>
</gene>
<dbReference type="GO" id="GO:0016757">
    <property type="term" value="F:glycosyltransferase activity"/>
    <property type="evidence" value="ECO:0007669"/>
    <property type="project" value="UniProtKB-KW"/>
</dbReference>
<evidence type="ECO:0000256" key="2">
    <source>
        <dbReference type="ARBA" id="ARBA00006739"/>
    </source>
</evidence>
<organism evidence="6 7">
    <name type="scientific">Streptomyces luteolus</name>
    <dbReference type="NCBI Taxonomy" id="3043615"/>
    <lineage>
        <taxon>Bacteria</taxon>
        <taxon>Bacillati</taxon>
        <taxon>Actinomycetota</taxon>
        <taxon>Actinomycetes</taxon>
        <taxon>Kitasatosporales</taxon>
        <taxon>Streptomycetaceae</taxon>
        <taxon>Streptomyces</taxon>
    </lineage>
</organism>
<dbReference type="PANTHER" id="PTHR43179:SF12">
    <property type="entry name" value="GALACTOFURANOSYLTRANSFERASE GLFT2"/>
    <property type="match status" value="1"/>
</dbReference>
<evidence type="ECO:0000313" key="6">
    <source>
        <dbReference type="EMBL" id="MDI3420306.1"/>
    </source>
</evidence>
<dbReference type="Gene3D" id="3.90.550.10">
    <property type="entry name" value="Spore Coat Polysaccharide Biosynthesis Protein SpsA, Chain A"/>
    <property type="match status" value="1"/>
</dbReference>
<accession>A0ABT6SXI9</accession>
<comment type="pathway">
    <text evidence="1">Cell wall biogenesis; cell wall polysaccharide biosynthesis.</text>
</comment>
<keyword evidence="3 6" id="KW-0328">Glycosyltransferase</keyword>
<proteinExistence type="inferred from homology"/>
<evidence type="ECO:0000313" key="7">
    <source>
        <dbReference type="Proteomes" id="UP001237105"/>
    </source>
</evidence>
<dbReference type="InterPro" id="IPR029044">
    <property type="entry name" value="Nucleotide-diphossugar_trans"/>
</dbReference>
<dbReference type="EMBL" id="JASCIS010000016">
    <property type="protein sequence ID" value="MDI3420306.1"/>
    <property type="molecule type" value="Genomic_DNA"/>
</dbReference>
<name>A0ABT6SXI9_9ACTN</name>
<evidence type="ECO:0000256" key="4">
    <source>
        <dbReference type="ARBA" id="ARBA00022679"/>
    </source>
</evidence>
<sequence length="251" mass="27525">MQPQLAVLMTGHNRRDAVLRALDALDRQRASPEKAVLHTYFVDAGSTDGTAEAVAFAHPKVRLMRLDAEVPWGHGMRIASRNSRGADSAPFTHQLWLHPDTELHENAVRHLLTVAQEHPDAVVTGALRSPDGTRTTRSGRRGRRLALVEPTGRAEPCDTYDGGAVLLPRAVRARVGDIDRRFPYGLGDHDHGLRAHKAGAPLYVAPHHVGTAPDTPPPARPPELPAAAWCVYCLRVYCLRVRFALAWATAR</sequence>
<feature type="domain" description="Glycosyltransferase 2-like" evidence="5">
    <location>
        <begin position="7"/>
        <end position="140"/>
    </location>
</feature>
<evidence type="ECO:0000256" key="3">
    <source>
        <dbReference type="ARBA" id="ARBA00022676"/>
    </source>
</evidence>
<protein>
    <submittedName>
        <fullName evidence="6">Glycosyltransferase</fullName>
        <ecNumber evidence="6">2.4.-.-</ecNumber>
    </submittedName>
</protein>
<keyword evidence="7" id="KW-1185">Reference proteome</keyword>
<dbReference type="PANTHER" id="PTHR43179">
    <property type="entry name" value="RHAMNOSYLTRANSFERASE WBBL"/>
    <property type="match status" value="1"/>
</dbReference>
<dbReference type="RefSeq" id="WP_282536191.1">
    <property type="nucleotide sequence ID" value="NZ_JASCIS010000016.1"/>
</dbReference>
<comment type="caution">
    <text evidence="6">The sequence shown here is derived from an EMBL/GenBank/DDBJ whole genome shotgun (WGS) entry which is preliminary data.</text>
</comment>
<reference evidence="6 7" key="1">
    <citation type="submission" date="2023-05" db="EMBL/GenBank/DDBJ databases">
        <title>Draft genome sequence of Streptomyces sp. B-S-A12 isolated from a cave soil in Thailand.</title>
        <authorList>
            <person name="Chamroensaksri N."/>
            <person name="Muangham S."/>
        </authorList>
    </citation>
    <scope>NUCLEOTIDE SEQUENCE [LARGE SCALE GENOMIC DNA]</scope>
    <source>
        <strain evidence="6 7">B-S-A12</strain>
    </source>
</reference>
<comment type="similarity">
    <text evidence="2">Belongs to the glycosyltransferase 2 family.</text>
</comment>
<dbReference type="InterPro" id="IPR001173">
    <property type="entry name" value="Glyco_trans_2-like"/>
</dbReference>
<dbReference type="Proteomes" id="UP001237105">
    <property type="component" value="Unassembled WGS sequence"/>
</dbReference>
<evidence type="ECO:0000259" key="5">
    <source>
        <dbReference type="Pfam" id="PF00535"/>
    </source>
</evidence>